<dbReference type="PANTHER" id="PTHR22738">
    <property type="entry name" value="RASSF"/>
    <property type="match status" value="1"/>
</dbReference>
<evidence type="ECO:0000259" key="13">
    <source>
        <dbReference type="PROSITE" id="PS50951"/>
    </source>
</evidence>
<organism evidence="14 15">
    <name type="scientific">Conger conger</name>
    <name type="common">Conger eel</name>
    <name type="synonym">Muraena conger</name>
    <dbReference type="NCBI Taxonomy" id="82655"/>
    <lineage>
        <taxon>Eukaryota</taxon>
        <taxon>Metazoa</taxon>
        <taxon>Chordata</taxon>
        <taxon>Craniata</taxon>
        <taxon>Vertebrata</taxon>
        <taxon>Euteleostomi</taxon>
        <taxon>Actinopterygii</taxon>
        <taxon>Neopterygii</taxon>
        <taxon>Teleostei</taxon>
        <taxon>Anguilliformes</taxon>
        <taxon>Congridae</taxon>
        <taxon>Conger</taxon>
    </lineage>
</organism>
<dbReference type="AlphaFoldDB" id="A0A9Q1D487"/>
<feature type="compositionally biased region" description="Basic and acidic residues" evidence="10">
    <location>
        <begin position="326"/>
        <end position="336"/>
    </location>
</feature>
<name>A0A9Q1D487_CONCO</name>
<evidence type="ECO:0000313" key="15">
    <source>
        <dbReference type="Proteomes" id="UP001152803"/>
    </source>
</evidence>
<dbReference type="PROSITE" id="PS50951">
    <property type="entry name" value="SARAH"/>
    <property type="match status" value="1"/>
</dbReference>
<feature type="region of interest" description="Disordered" evidence="10">
    <location>
        <begin position="86"/>
        <end position="186"/>
    </location>
</feature>
<reference evidence="14" key="1">
    <citation type="journal article" date="2023" name="Science">
        <title>Genome structures resolve the early diversification of teleost fishes.</title>
        <authorList>
            <person name="Parey E."/>
            <person name="Louis A."/>
            <person name="Montfort J."/>
            <person name="Bouchez O."/>
            <person name="Roques C."/>
            <person name="Iampietro C."/>
            <person name="Lluch J."/>
            <person name="Castinel A."/>
            <person name="Donnadieu C."/>
            <person name="Desvignes T."/>
            <person name="Floi Bucao C."/>
            <person name="Jouanno E."/>
            <person name="Wen M."/>
            <person name="Mejri S."/>
            <person name="Dirks R."/>
            <person name="Jansen H."/>
            <person name="Henkel C."/>
            <person name="Chen W.J."/>
            <person name="Zahm M."/>
            <person name="Cabau C."/>
            <person name="Klopp C."/>
            <person name="Thompson A.W."/>
            <person name="Robinson-Rechavi M."/>
            <person name="Braasch I."/>
            <person name="Lecointre G."/>
            <person name="Bobe J."/>
            <person name="Postlethwait J.H."/>
            <person name="Berthelot C."/>
            <person name="Roest Crollius H."/>
            <person name="Guiguen Y."/>
        </authorList>
    </citation>
    <scope>NUCLEOTIDE SEQUENCE</scope>
    <source>
        <strain evidence="14">Concon-B</strain>
    </source>
</reference>
<protein>
    <recommendedName>
        <fullName evidence="16">Ras association domain-containing protein 5</fullName>
    </recommendedName>
</protein>
<feature type="coiled-coil region" evidence="9">
    <location>
        <begin position="499"/>
        <end position="527"/>
    </location>
</feature>
<sequence length="540" mass="59572">MASLAVGQHTDQRMFLPNLRPNEKKISKKASSGVKSPMRAVSTQSRVRDAGAAVSGPRASLNHPNLPGHCGATGNAVGMSSVADRVQEPRNSRGVVAEGSCSKCGDSSRTMLTVAEDAKLASQNKTRKDRDNGNPRRPTRSTDKSDGDTSCARVCSTEKNPAKDTKASKSNGHAHLSRPGGKRSSQITVHQHLDFRSLGDEHAGWPLSSRMPVLTQGRSGVVKMMRNDPPRREAWSIFSQEDPRVKPEKGEGHLFAPTAVAQDWCDACNRQVSDQSLKCKNCSYTCHLECERLVQLDCNQSNKQSASPPQRTSDPAPQGQNVTQEEAEKPKSLSKEEVRVQIEEYNSKVSENGMKLSPDGTYTGFIKVHLKLRRPVTVPVEVRPSGGGARPGAEGCDRRTSFYLPLDAVKQLHVSSGTTASEVVQGLLAKFMVLDNPRKFALYRQTHRHGQDLFQKLPVSEQPLRLRLLSGPDPEQLTFVLKENETGEVEWHAFSVPELHNFLAILQKEEQERERQLRERYAAYRQRLELALQGARGAPG</sequence>
<dbReference type="Pfam" id="PF00788">
    <property type="entry name" value="RA"/>
    <property type="match status" value="1"/>
</dbReference>
<evidence type="ECO:0000259" key="11">
    <source>
        <dbReference type="PROSITE" id="PS50081"/>
    </source>
</evidence>
<dbReference type="InterPro" id="IPR011524">
    <property type="entry name" value="SARAH_dom"/>
</dbReference>
<evidence type="ECO:0000256" key="1">
    <source>
        <dbReference type="ARBA" id="ARBA00004245"/>
    </source>
</evidence>
<dbReference type="CDD" id="cd20886">
    <property type="entry name" value="C1_RASSF5"/>
    <property type="match status" value="1"/>
</dbReference>
<dbReference type="FunFam" id="3.10.20.90:FF:000048">
    <property type="entry name" value="Ras association domain family member 1"/>
    <property type="match status" value="1"/>
</dbReference>
<keyword evidence="8" id="KW-0206">Cytoskeleton</keyword>
<feature type="domain" description="SARAH" evidence="13">
    <location>
        <begin position="488"/>
        <end position="535"/>
    </location>
</feature>
<evidence type="ECO:0000256" key="2">
    <source>
        <dbReference type="ARBA" id="ARBA00022490"/>
    </source>
</evidence>
<dbReference type="InterPro" id="IPR002219">
    <property type="entry name" value="PKC_DAG/PE"/>
</dbReference>
<dbReference type="SUPFAM" id="SSF57889">
    <property type="entry name" value="Cysteine-rich domain"/>
    <property type="match status" value="1"/>
</dbReference>
<evidence type="ECO:0000256" key="9">
    <source>
        <dbReference type="SAM" id="Coils"/>
    </source>
</evidence>
<keyword evidence="3" id="KW-0597">Phosphoprotein</keyword>
<dbReference type="CDD" id="cd21892">
    <property type="entry name" value="SARAH_RASSF5"/>
    <property type="match status" value="1"/>
</dbReference>
<dbReference type="SMART" id="SM00109">
    <property type="entry name" value="C1"/>
    <property type="match status" value="1"/>
</dbReference>
<keyword evidence="2" id="KW-0963">Cytoplasm</keyword>
<dbReference type="InterPro" id="IPR029071">
    <property type="entry name" value="Ubiquitin-like_domsf"/>
</dbReference>
<dbReference type="InterPro" id="IPR033614">
    <property type="entry name" value="RASSF1-6"/>
</dbReference>
<dbReference type="GO" id="GO:0005634">
    <property type="term" value="C:nucleus"/>
    <property type="evidence" value="ECO:0007669"/>
    <property type="project" value="TreeGrafter"/>
</dbReference>
<dbReference type="Gene3D" id="1.20.5.110">
    <property type="match status" value="1"/>
</dbReference>
<dbReference type="PROSITE" id="PS50200">
    <property type="entry name" value="RA"/>
    <property type="match status" value="1"/>
</dbReference>
<evidence type="ECO:0000256" key="4">
    <source>
        <dbReference type="ARBA" id="ARBA00022701"/>
    </source>
</evidence>
<evidence type="ECO:0000313" key="14">
    <source>
        <dbReference type="EMBL" id="KAJ8258276.1"/>
    </source>
</evidence>
<dbReference type="Pfam" id="PF00130">
    <property type="entry name" value="C1_1"/>
    <property type="match status" value="1"/>
</dbReference>
<dbReference type="SUPFAM" id="SSF54236">
    <property type="entry name" value="Ubiquitin-like"/>
    <property type="match status" value="1"/>
</dbReference>
<keyword evidence="6" id="KW-0863">Zinc-finger</keyword>
<feature type="region of interest" description="Disordered" evidence="10">
    <location>
        <begin position="1"/>
        <end position="65"/>
    </location>
</feature>
<evidence type="ECO:0008006" key="16">
    <source>
        <dbReference type="Google" id="ProtNLM"/>
    </source>
</evidence>
<dbReference type="PANTHER" id="PTHR22738:SF9">
    <property type="entry name" value="RAS ASSOCIATION DOMAIN-CONTAINING PROTEIN 5"/>
    <property type="match status" value="1"/>
</dbReference>
<dbReference type="InterPro" id="IPR046349">
    <property type="entry name" value="C1-like_sf"/>
</dbReference>
<dbReference type="Pfam" id="PF16517">
    <property type="entry name" value="Nore1-SARAH"/>
    <property type="match status" value="1"/>
</dbReference>
<dbReference type="SMART" id="SM00314">
    <property type="entry name" value="RA"/>
    <property type="match status" value="1"/>
</dbReference>
<evidence type="ECO:0000256" key="8">
    <source>
        <dbReference type="ARBA" id="ARBA00023212"/>
    </source>
</evidence>
<keyword evidence="9" id="KW-0175">Coiled coil</keyword>
<keyword evidence="7" id="KW-0862">Zinc</keyword>
<evidence type="ECO:0000256" key="7">
    <source>
        <dbReference type="ARBA" id="ARBA00022833"/>
    </source>
</evidence>
<dbReference type="Proteomes" id="UP001152803">
    <property type="component" value="Unassembled WGS sequence"/>
</dbReference>
<comment type="subcellular location">
    <subcellularLocation>
        <location evidence="1">Cytoplasm</location>
        <location evidence="1">Cytoskeleton</location>
    </subcellularLocation>
</comment>
<feature type="region of interest" description="Disordered" evidence="10">
    <location>
        <begin position="301"/>
        <end position="336"/>
    </location>
</feature>
<dbReference type="PROSITE" id="PS00479">
    <property type="entry name" value="ZF_DAG_PE_1"/>
    <property type="match status" value="1"/>
</dbReference>
<proteinExistence type="predicted"/>
<dbReference type="Gene3D" id="3.10.20.90">
    <property type="entry name" value="Phosphatidylinositol 3-kinase Catalytic Subunit, Chain A, domain 1"/>
    <property type="match status" value="1"/>
</dbReference>
<feature type="domain" description="Phorbol-ester/DAG-type" evidence="11">
    <location>
        <begin position="252"/>
        <end position="298"/>
    </location>
</feature>
<dbReference type="OrthoDB" id="74314at2759"/>
<evidence type="ECO:0000256" key="10">
    <source>
        <dbReference type="SAM" id="MobiDB-lite"/>
    </source>
</evidence>
<accession>A0A9Q1D487</accession>
<dbReference type="PROSITE" id="PS50081">
    <property type="entry name" value="ZF_DAG_PE_2"/>
    <property type="match status" value="1"/>
</dbReference>
<dbReference type="GO" id="GO:0005874">
    <property type="term" value="C:microtubule"/>
    <property type="evidence" value="ECO:0007669"/>
    <property type="project" value="UniProtKB-KW"/>
</dbReference>
<evidence type="ECO:0000256" key="6">
    <source>
        <dbReference type="ARBA" id="ARBA00022771"/>
    </source>
</evidence>
<gene>
    <name evidence="14" type="ORF">COCON_G00172880</name>
</gene>
<keyword evidence="15" id="KW-1185">Reference proteome</keyword>
<feature type="domain" description="Ras-associating" evidence="12">
    <location>
        <begin position="400"/>
        <end position="486"/>
    </location>
</feature>
<dbReference type="InterPro" id="IPR000159">
    <property type="entry name" value="RA_dom"/>
</dbReference>
<dbReference type="Gene3D" id="3.30.60.20">
    <property type="match status" value="1"/>
</dbReference>
<keyword evidence="5" id="KW-0479">Metal-binding</keyword>
<dbReference type="GO" id="GO:0007165">
    <property type="term" value="P:signal transduction"/>
    <property type="evidence" value="ECO:0007669"/>
    <property type="project" value="InterPro"/>
</dbReference>
<keyword evidence="4" id="KW-0493">Microtubule</keyword>
<feature type="compositionally biased region" description="Basic and acidic residues" evidence="10">
    <location>
        <begin position="126"/>
        <end position="147"/>
    </location>
</feature>
<evidence type="ECO:0000256" key="5">
    <source>
        <dbReference type="ARBA" id="ARBA00022723"/>
    </source>
</evidence>
<evidence type="ECO:0000256" key="3">
    <source>
        <dbReference type="ARBA" id="ARBA00022553"/>
    </source>
</evidence>
<feature type="compositionally biased region" description="Polar residues" evidence="10">
    <location>
        <begin position="301"/>
        <end position="324"/>
    </location>
</feature>
<dbReference type="EMBL" id="JAFJMO010000013">
    <property type="protein sequence ID" value="KAJ8258276.1"/>
    <property type="molecule type" value="Genomic_DNA"/>
</dbReference>
<evidence type="ECO:0000259" key="12">
    <source>
        <dbReference type="PROSITE" id="PS50200"/>
    </source>
</evidence>
<dbReference type="GO" id="GO:0008270">
    <property type="term" value="F:zinc ion binding"/>
    <property type="evidence" value="ECO:0007669"/>
    <property type="project" value="UniProtKB-KW"/>
</dbReference>
<comment type="caution">
    <text evidence="14">The sequence shown here is derived from an EMBL/GenBank/DDBJ whole genome shotgun (WGS) entry which is preliminary data.</text>
</comment>